<protein>
    <submittedName>
        <fullName evidence="2">Uncharacterized protein</fullName>
    </submittedName>
</protein>
<reference evidence="2" key="1">
    <citation type="submission" date="2022-08" db="EMBL/GenBank/DDBJ databases">
        <title>Draft genome sequencing of Roseisolibacter agri AW1220.</title>
        <authorList>
            <person name="Tobiishi Y."/>
            <person name="Tonouchi A."/>
        </authorList>
    </citation>
    <scope>NUCLEOTIDE SEQUENCE</scope>
    <source>
        <strain evidence="2">AW1220</strain>
    </source>
</reference>
<dbReference type="EMBL" id="BRXS01000002">
    <property type="protein sequence ID" value="GLC25078.1"/>
    <property type="molecule type" value="Genomic_DNA"/>
</dbReference>
<organism evidence="2 3">
    <name type="scientific">Roseisolibacter agri</name>
    <dbReference type="NCBI Taxonomy" id="2014610"/>
    <lineage>
        <taxon>Bacteria</taxon>
        <taxon>Pseudomonadati</taxon>
        <taxon>Gemmatimonadota</taxon>
        <taxon>Gemmatimonadia</taxon>
        <taxon>Gemmatimonadales</taxon>
        <taxon>Gemmatimonadaceae</taxon>
        <taxon>Roseisolibacter</taxon>
    </lineage>
</organism>
<evidence type="ECO:0000313" key="3">
    <source>
        <dbReference type="Proteomes" id="UP001161325"/>
    </source>
</evidence>
<dbReference type="AlphaFoldDB" id="A0AA37VA50"/>
<evidence type="ECO:0000313" key="2">
    <source>
        <dbReference type="EMBL" id="GLC25078.1"/>
    </source>
</evidence>
<dbReference type="RefSeq" id="WP_284349519.1">
    <property type="nucleotide sequence ID" value="NZ_BRXS01000002.1"/>
</dbReference>
<proteinExistence type="predicted"/>
<name>A0AA37VA50_9BACT</name>
<keyword evidence="3" id="KW-1185">Reference proteome</keyword>
<gene>
    <name evidence="2" type="ORF">rosag_15910</name>
</gene>
<comment type="caution">
    <text evidence="2">The sequence shown here is derived from an EMBL/GenBank/DDBJ whole genome shotgun (WGS) entry which is preliminary data.</text>
</comment>
<evidence type="ECO:0000256" key="1">
    <source>
        <dbReference type="SAM" id="MobiDB-lite"/>
    </source>
</evidence>
<feature type="region of interest" description="Disordered" evidence="1">
    <location>
        <begin position="1"/>
        <end position="20"/>
    </location>
</feature>
<dbReference type="Proteomes" id="UP001161325">
    <property type="component" value="Unassembled WGS sequence"/>
</dbReference>
<sequence length="76" mass="8392">MIFASLAPAPHPAPVPHDDPSVARDVARIISALQDAQELLRGMFGGGMATMPPLLQREYQRREDELRQLRATTVRG</sequence>
<accession>A0AA37VA50</accession>